<organism evidence="2 3">
    <name type="scientific">Novosphingobium nitrogenifigens DSM 19370</name>
    <dbReference type="NCBI Taxonomy" id="983920"/>
    <lineage>
        <taxon>Bacteria</taxon>
        <taxon>Pseudomonadati</taxon>
        <taxon>Pseudomonadota</taxon>
        <taxon>Alphaproteobacteria</taxon>
        <taxon>Sphingomonadales</taxon>
        <taxon>Sphingomonadaceae</taxon>
        <taxon>Novosphingobium</taxon>
    </lineage>
</organism>
<dbReference type="AlphaFoldDB" id="F1Z664"/>
<dbReference type="InParanoid" id="F1Z664"/>
<evidence type="ECO:0000313" key="2">
    <source>
        <dbReference type="EMBL" id="EGD59845.1"/>
    </source>
</evidence>
<protein>
    <submittedName>
        <fullName evidence="2">NAD-dependent malic enzyme (Malate oxidoreductase)</fullName>
    </submittedName>
</protein>
<dbReference type="HOGENOM" id="CLU_1738632_0_0_5"/>
<proteinExistence type="predicted"/>
<evidence type="ECO:0000313" key="3">
    <source>
        <dbReference type="Proteomes" id="UP000004728"/>
    </source>
</evidence>
<name>F1Z664_9SPHN</name>
<sequence>MLQLREQLQHCYQPFHDYVNGLQSALIGRLDALDASVAEHPRLTEISTRLTTLADAVKKARPHITYRFDDIAFAWWELLGLASIGFVFSAFSLLLAAKILPDSWLANPITVGMFGSTSNAICALYEQANGVRSCPSFTFTEIDTSRGHRK</sequence>
<keyword evidence="1" id="KW-0812">Transmembrane</keyword>
<accession>F1Z664</accession>
<keyword evidence="3" id="KW-1185">Reference proteome</keyword>
<comment type="caution">
    <text evidence="2">The sequence shown here is derived from an EMBL/GenBank/DDBJ whole genome shotgun (WGS) entry which is preliminary data.</text>
</comment>
<keyword evidence="1" id="KW-1133">Transmembrane helix</keyword>
<evidence type="ECO:0000256" key="1">
    <source>
        <dbReference type="SAM" id="Phobius"/>
    </source>
</evidence>
<dbReference type="Proteomes" id="UP000004728">
    <property type="component" value="Unassembled WGS sequence"/>
</dbReference>
<feature type="transmembrane region" description="Helical" evidence="1">
    <location>
        <begin position="73"/>
        <end position="97"/>
    </location>
</feature>
<keyword evidence="1" id="KW-0472">Membrane</keyword>
<gene>
    <name evidence="2" type="ORF">Y88_2284</name>
</gene>
<reference evidence="2 3" key="1">
    <citation type="journal article" date="2012" name="J. Bacteriol.">
        <title>Draft Genome Sequence of Novosphingobium nitrogenifigens Y88T.</title>
        <authorList>
            <person name="Strabala T.J."/>
            <person name="Macdonald L."/>
            <person name="Liu V."/>
            <person name="Smit A.M."/>
        </authorList>
    </citation>
    <scope>NUCLEOTIDE SEQUENCE [LARGE SCALE GENOMIC DNA]</scope>
    <source>
        <strain evidence="2 3">DSM 19370</strain>
    </source>
</reference>
<dbReference type="EMBL" id="AEWJ01000024">
    <property type="protein sequence ID" value="EGD59845.1"/>
    <property type="molecule type" value="Genomic_DNA"/>
</dbReference>